<evidence type="ECO:0000313" key="4">
    <source>
        <dbReference type="Proteomes" id="UP000610960"/>
    </source>
</evidence>
<name>A0A830GVA8_9CREN</name>
<dbReference type="RefSeq" id="WP_188596913.1">
    <property type="nucleotide sequence ID" value="NZ_BMNL01000003.1"/>
</dbReference>
<evidence type="ECO:0000256" key="1">
    <source>
        <dbReference type="ARBA" id="ARBA00008984"/>
    </source>
</evidence>
<dbReference type="SUPFAM" id="SSF64307">
    <property type="entry name" value="SirA-like"/>
    <property type="match status" value="1"/>
</dbReference>
<reference evidence="3" key="2">
    <citation type="submission" date="2020-09" db="EMBL/GenBank/DDBJ databases">
        <authorList>
            <person name="Sun Q."/>
            <person name="Ohkuma M."/>
        </authorList>
    </citation>
    <scope>NUCLEOTIDE SEQUENCE</scope>
    <source>
        <strain evidence="3">JCM 10088</strain>
    </source>
</reference>
<comment type="caution">
    <text evidence="3">The sequence shown here is derived from an EMBL/GenBank/DDBJ whole genome shotgun (WGS) entry which is preliminary data.</text>
</comment>
<dbReference type="InterPro" id="IPR001455">
    <property type="entry name" value="TusA-like"/>
</dbReference>
<dbReference type="Proteomes" id="UP000610960">
    <property type="component" value="Unassembled WGS sequence"/>
</dbReference>
<feature type="domain" description="UPF0033" evidence="2">
    <location>
        <begin position="7"/>
        <end position="74"/>
    </location>
</feature>
<dbReference type="PANTHER" id="PTHR33279">
    <property type="entry name" value="SULFUR CARRIER PROTEIN YEDF-RELATED"/>
    <property type="match status" value="1"/>
</dbReference>
<gene>
    <name evidence="3" type="ORF">GCM10007981_16620</name>
</gene>
<dbReference type="PANTHER" id="PTHR33279:SF6">
    <property type="entry name" value="SULFUR CARRIER PROTEIN YEDF-RELATED"/>
    <property type="match status" value="1"/>
</dbReference>
<dbReference type="AlphaFoldDB" id="A0A830GVA8"/>
<dbReference type="OrthoDB" id="45650at2157"/>
<dbReference type="CDD" id="cd00291">
    <property type="entry name" value="SirA_YedF_YeeD"/>
    <property type="match status" value="1"/>
</dbReference>
<dbReference type="Pfam" id="PF01206">
    <property type="entry name" value="TusA"/>
    <property type="match status" value="1"/>
</dbReference>
<evidence type="ECO:0000259" key="2">
    <source>
        <dbReference type="Pfam" id="PF01206"/>
    </source>
</evidence>
<comment type="similarity">
    <text evidence="1">Belongs to the sulfur carrier protein TusA family.</text>
</comment>
<dbReference type="InterPro" id="IPR036868">
    <property type="entry name" value="TusA-like_sf"/>
</dbReference>
<organism evidence="3 4">
    <name type="scientific">Thermocladium modestius</name>
    <dbReference type="NCBI Taxonomy" id="62609"/>
    <lineage>
        <taxon>Archaea</taxon>
        <taxon>Thermoproteota</taxon>
        <taxon>Thermoprotei</taxon>
        <taxon>Thermoproteales</taxon>
        <taxon>Thermoproteaceae</taxon>
        <taxon>Thermocladium</taxon>
    </lineage>
</organism>
<protein>
    <submittedName>
        <fullName evidence="3">Transcriptional regulator</fullName>
    </submittedName>
</protein>
<keyword evidence="4" id="KW-1185">Reference proteome</keyword>
<reference evidence="3" key="1">
    <citation type="journal article" date="2014" name="Int. J. Syst. Evol. Microbiol.">
        <title>Complete genome sequence of Corynebacterium casei LMG S-19264T (=DSM 44701T), isolated from a smear-ripened cheese.</title>
        <authorList>
            <consortium name="US DOE Joint Genome Institute (JGI-PGF)"/>
            <person name="Walter F."/>
            <person name="Albersmeier A."/>
            <person name="Kalinowski J."/>
            <person name="Ruckert C."/>
        </authorList>
    </citation>
    <scope>NUCLEOTIDE SEQUENCE</scope>
    <source>
        <strain evidence="3">JCM 10088</strain>
    </source>
</reference>
<evidence type="ECO:0000313" key="3">
    <source>
        <dbReference type="EMBL" id="GGP22028.1"/>
    </source>
</evidence>
<sequence>MTQPSRIVDARGLSCPGPITELVKAYRNSRVGDVIEVLATDEGFKQDVQAWIRKTGNELLELKEDGGEIRALIRITKR</sequence>
<dbReference type="EMBL" id="BMNL01000003">
    <property type="protein sequence ID" value="GGP22028.1"/>
    <property type="molecule type" value="Genomic_DNA"/>
</dbReference>
<accession>A0A830GVA8</accession>
<proteinExistence type="inferred from homology"/>
<dbReference type="Gene3D" id="3.30.110.40">
    <property type="entry name" value="TusA-like domain"/>
    <property type="match status" value="1"/>
</dbReference>